<gene>
    <name evidence="3" type="primary">aroE_1</name>
    <name evidence="3" type="ORF">BIN_B_00279</name>
</gene>
<comment type="pathway">
    <text evidence="1">Metabolic intermediate biosynthesis; chorismate biosynthesis; chorismate from D-erythrose 4-phosphate and phosphoenolpyruvate: step 4/7.</text>
</comment>
<dbReference type="GO" id="GO:0050661">
    <property type="term" value="F:NADP binding"/>
    <property type="evidence" value="ECO:0007669"/>
    <property type="project" value="TreeGrafter"/>
</dbReference>
<evidence type="ECO:0000313" key="3">
    <source>
        <dbReference type="EMBL" id="VTP05974.1"/>
    </source>
</evidence>
<dbReference type="EMBL" id="LR589626">
    <property type="protein sequence ID" value="VTP05974.1"/>
    <property type="molecule type" value="Genomic_DNA"/>
</dbReference>
<organism evidence="3">
    <name type="scientific">Mycolicibacterium smegmatis</name>
    <name type="common">Mycobacterium smegmatis</name>
    <dbReference type="NCBI Taxonomy" id="1772"/>
    <lineage>
        <taxon>Bacteria</taxon>
        <taxon>Bacillati</taxon>
        <taxon>Actinomycetota</taxon>
        <taxon>Actinomycetes</taxon>
        <taxon>Mycobacteriales</taxon>
        <taxon>Mycobacteriaceae</taxon>
        <taxon>Mycolicibacterium</taxon>
    </lineage>
</organism>
<reference evidence="3" key="1">
    <citation type="submission" date="2019-05" db="EMBL/GenBank/DDBJ databases">
        <authorList>
            <person name="Naeem R."/>
            <person name="Antony C."/>
            <person name="Guan Q."/>
        </authorList>
    </citation>
    <scope>NUCLEOTIDE SEQUENCE</scope>
    <source>
        <strain evidence="3">1</strain>
    </source>
</reference>
<dbReference type="SUPFAM" id="SSF53223">
    <property type="entry name" value="Aminoacid dehydrogenase-like, N-terminal domain"/>
    <property type="match status" value="1"/>
</dbReference>
<evidence type="ECO:0000256" key="2">
    <source>
        <dbReference type="ARBA" id="ARBA00023141"/>
    </source>
</evidence>
<keyword evidence="2" id="KW-0057">Aromatic amino acid biosynthesis</keyword>
<protein>
    <submittedName>
        <fullName evidence="3">Shikimate dehydrogenase</fullName>
    </submittedName>
</protein>
<dbReference type="Gene3D" id="3.40.50.720">
    <property type="entry name" value="NAD(P)-binding Rossmann-like Domain"/>
    <property type="match status" value="1"/>
</dbReference>
<sequence length="270" mass="27611">MTDPTGRTRLLGVVGDPVAQVRAPELWGTVFRELGVDAVCVPFHVRPTDLEAFLDGARRWRNLDGLLITVPHKAAAMRFATELSDRARQVGAVNCLKVGESGGWVADMLDGVGFVTAFEGGIGPVGGRRALVVGCGGAGSAIALALADAGASAVDVSDVDGARANELADRVSATGVLSRPVAALGRGYDLIVNASPAGMRSTDPLPVDLDGVGGDAAVADVITEPAVTPLIKEATQRGCAVQVGSQMTDAQVGGMADFFGYTAAFADPLR</sequence>
<evidence type="ECO:0000256" key="1">
    <source>
        <dbReference type="ARBA" id="ARBA00004871"/>
    </source>
</evidence>
<dbReference type="PANTHER" id="PTHR21089:SF1">
    <property type="entry name" value="BIFUNCTIONAL 3-DEHYDROQUINATE DEHYDRATASE_SHIKIMATE DEHYDROGENASE, CHLOROPLASTIC"/>
    <property type="match status" value="1"/>
</dbReference>
<dbReference type="OMA" id="CNAIRRE"/>
<dbReference type="InterPro" id="IPR046346">
    <property type="entry name" value="Aminoacid_DH-like_N_sf"/>
</dbReference>
<name>A0A653F8B5_MYCSM</name>
<dbReference type="GO" id="GO:0005829">
    <property type="term" value="C:cytosol"/>
    <property type="evidence" value="ECO:0007669"/>
    <property type="project" value="TreeGrafter"/>
</dbReference>
<dbReference type="AlphaFoldDB" id="A0A653F8B5"/>
<dbReference type="PANTHER" id="PTHR21089">
    <property type="entry name" value="SHIKIMATE DEHYDROGENASE"/>
    <property type="match status" value="1"/>
</dbReference>
<dbReference type="InterPro" id="IPR022893">
    <property type="entry name" value="Shikimate_DH_fam"/>
</dbReference>
<dbReference type="InterPro" id="IPR013708">
    <property type="entry name" value="Shikimate_DH-bd_N"/>
</dbReference>
<proteinExistence type="predicted"/>
<dbReference type="InterPro" id="IPR036291">
    <property type="entry name" value="NAD(P)-bd_dom_sf"/>
</dbReference>
<dbReference type="Pfam" id="PF08501">
    <property type="entry name" value="Shikimate_dh_N"/>
    <property type="match status" value="1"/>
</dbReference>
<dbReference type="GO" id="GO:0004764">
    <property type="term" value="F:shikimate 3-dehydrogenase (NADP+) activity"/>
    <property type="evidence" value="ECO:0007669"/>
    <property type="project" value="InterPro"/>
</dbReference>
<dbReference type="GO" id="GO:0009073">
    <property type="term" value="P:aromatic amino acid family biosynthetic process"/>
    <property type="evidence" value="ECO:0007669"/>
    <property type="project" value="UniProtKB-KW"/>
</dbReference>
<dbReference type="KEGG" id="msn:LI99_33140"/>
<dbReference type="RefSeq" id="WP_011731473.1">
    <property type="nucleotide sequence ID" value="NZ_CP009495.1"/>
</dbReference>
<dbReference type="GO" id="GO:0009423">
    <property type="term" value="P:chorismate biosynthetic process"/>
    <property type="evidence" value="ECO:0007669"/>
    <property type="project" value="TreeGrafter"/>
</dbReference>
<dbReference type="SMR" id="A0A653F8B5"/>
<dbReference type="KEGG" id="msh:LI98_33145"/>
<dbReference type="CDD" id="cd01065">
    <property type="entry name" value="NAD_bind_Shikimate_DH"/>
    <property type="match status" value="1"/>
</dbReference>
<dbReference type="SUPFAM" id="SSF51735">
    <property type="entry name" value="NAD(P)-binding Rossmann-fold domains"/>
    <property type="match status" value="1"/>
</dbReference>
<dbReference type="Gene3D" id="3.40.50.10860">
    <property type="entry name" value="Leucine Dehydrogenase, chain A, domain 1"/>
    <property type="match status" value="1"/>
</dbReference>
<dbReference type="GO" id="GO:0019632">
    <property type="term" value="P:shikimate metabolic process"/>
    <property type="evidence" value="ECO:0007669"/>
    <property type="project" value="TreeGrafter"/>
</dbReference>
<accession>A0A653F8B5</accession>
<keyword evidence="2" id="KW-0028">Amino-acid biosynthesis</keyword>